<accession>A0A4Z0H2S0</accession>
<evidence type="ECO:0000256" key="1">
    <source>
        <dbReference type="SAM" id="Phobius"/>
    </source>
</evidence>
<keyword evidence="1" id="KW-1133">Transmembrane helix</keyword>
<name>A0A4Z0H2S0_9BACI</name>
<dbReference type="AlphaFoldDB" id="A0A4Z0H2S0"/>
<dbReference type="Proteomes" id="UP000297982">
    <property type="component" value="Unassembled WGS sequence"/>
</dbReference>
<keyword evidence="3" id="KW-1185">Reference proteome</keyword>
<keyword evidence="1" id="KW-0472">Membrane</keyword>
<proteinExistence type="predicted"/>
<dbReference type="RefSeq" id="WP_135326196.1">
    <property type="nucleotide sequence ID" value="NZ_SRJC01000001.1"/>
</dbReference>
<dbReference type="STRING" id="192814.GCA_900166575_00335"/>
<reference evidence="2 3" key="1">
    <citation type="journal article" date="2003" name="Int. J. Syst. Evol. Microbiol.">
        <title>Halobacillus salinus sp. nov., isolated from a salt lake on the coast of the East Sea in Korea.</title>
        <authorList>
            <person name="Yoon J.H."/>
            <person name="Kang K.H."/>
            <person name="Park Y.H."/>
        </authorList>
    </citation>
    <scope>NUCLEOTIDE SEQUENCE [LARGE SCALE GENOMIC DNA]</scope>
    <source>
        <strain evidence="2 3">HSL-3</strain>
    </source>
</reference>
<feature type="transmembrane region" description="Helical" evidence="1">
    <location>
        <begin position="83"/>
        <end position="103"/>
    </location>
</feature>
<sequence>MGVYDIAYWLNILLMYTLGTQIVYGLLILLLGRVMKEYFEWGIFDPPLNLFQKTTNVFLIGTIGSGYYLDEVLRKYSWFKRKLYMFSALVIQTIVSVILYQVIYHSMLKHLL</sequence>
<feature type="transmembrane region" description="Helical" evidence="1">
    <location>
        <begin position="6"/>
        <end position="31"/>
    </location>
</feature>
<organism evidence="2 3">
    <name type="scientific">Halobacillus salinus</name>
    <dbReference type="NCBI Taxonomy" id="192814"/>
    <lineage>
        <taxon>Bacteria</taxon>
        <taxon>Bacillati</taxon>
        <taxon>Bacillota</taxon>
        <taxon>Bacilli</taxon>
        <taxon>Bacillales</taxon>
        <taxon>Bacillaceae</taxon>
        <taxon>Halobacillus</taxon>
    </lineage>
</organism>
<dbReference type="EMBL" id="SRJC01000001">
    <property type="protein sequence ID" value="TGB03465.1"/>
    <property type="molecule type" value="Genomic_DNA"/>
</dbReference>
<protein>
    <submittedName>
        <fullName evidence="2">Uncharacterized protein</fullName>
    </submittedName>
</protein>
<gene>
    <name evidence="2" type="ORF">E4663_00210</name>
</gene>
<keyword evidence="1" id="KW-0812">Transmembrane</keyword>
<comment type="caution">
    <text evidence="2">The sequence shown here is derived from an EMBL/GenBank/DDBJ whole genome shotgun (WGS) entry which is preliminary data.</text>
</comment>
<evidence type="ECO:0000313" key="2">
    <source>
        <dbReference type="EMBL" id="TGB03465.1"/>
    </source>
</evidence>
<evidence type="ECO:0000313" key="3">
    <source>
        <dbReference type="Proteomes" id="UP000297982"/>
    </source>
</evidence>